<dbReference type="AlphaFoldDB" id="A0A1Y5TAR2"/>
<gene>
    <name evidence="2" type="ORF">OCH7691_02422</name>
</gene>
<dbReference type="InParanoid" id="A0A1Y5TAR2"/>
<evidence type="ECO:0000313" key="3">
    <source>
        <dbReference type="Proteomes" id="UP000193200"/>
    </source>
</evidence>
<proteinExistence type="predicted"/>
<reference evidence="2 3" key="1">
    <citation type="submission" date="2017-03" db="EMBL/GenBank/DDBJ databases">
        <authorList>
            <person name="Afonso C.L."/>
            <person name="Miller P.J."/>
            <person name="Scott M.A."/>
            <person name="Spackman E."/>
            <person name="Goraichik I."/>
            <person name="Dimitrov K.M."/>
            <person name="Suarez D.L."/>
            <person name="Swayne D.E."/>
        </authorList>
    </citation>
    <scope>NUCLEOTIDE SEQUENCE [LARGE SCALE GENOMIC DNA]</scope>
    <source>
        <strain evidence="2 3">CECT 7691</strain>
    </source>
</reference>
<protein>
    <recommendedName>
        <fullName evidence="1">N-terminal domain-containing protein</fullName>
    </recommendedName>
</protein>
<dbReference type="RefSeq" id="WP_217807949.1">
    <property type="nucleotide sequence ID" value="NZ_FWFR01000002.1"/>
</dbReference>
<evidence type="ECO:0000259" key="1">
    <source>
        <dbReference type="Pfam" id="PF08401"/>
    </source>
</evidence>
<organism evidence="2 3">
    <name type="scientific">Oceanibacterium hippocampi</name>
    <dbReference type="NCBI Taxonomy" id="745714"/>
    <lineage>
        <taxon>Bacteria</taxon>
        <taxon>Pseudomonadati</taxon>
        <taxon>Pseudomonadota</taxon>
        <taxon>Alphaproteobacteria</taxon>
        <taxon>Sneathiellales</taxon>
        <taxon>Sneathiellaceae</taxon>
        <taxon>Oceanibacterium</taxon>
    </lineage>
</organism>
<sequence>MKADVYTRIIDKIVTDLEQGVRTWLKPWNSEHAAGRITRLLRYNGQPYNGITILIFLATAD</sequence>
<feature type="domain" description="N-terminal" evidence="1">
    <location>
        <begin position="4"/>
        <end position="58"/>
    </location>
</feature>
<dbReference type="EMBL" id="FWFR01000002">
    <property type="protein sequence ID" value="SLN56118.1"/>
    <property type="molecule type" value="Genomic_DNA"/>
</dbReference>
<accession>A0A1Y5TAR2</accession>
<dbReference type="GO" id="GO:0003697">
    <property type="term" value="F:single-stranded DNA binding"/>
    <property type="evidence" value="ECO:0007669"/>
    <property type="project" value="InterPro"/>
</dbReference>
<name>A0A1Y5TAR2_9PROT</name>
<dbReference type="Pfam" id="PF08401">
    <property type="entry name" value="ArdcN"/>
    <property type="match status" value="1"/>
</dbReference>
<dbReference type="Proteomes" id="UP000193200">
    <property type="component" value="Unassembled WGS sequence"/>
</dbReference>
<keyword evidence="3" id="KW-1185">Reference proteome</keyword>
<dbReference type="InterPro" id="IPR013610">
    <property type="entry name" value="ArdC_N"/>
</dbReference>
<evidence type="ECO:0000313" key="2">
    <source>
        <dbReference type="EMBL" id="SLN56118.1"/>
    </source>
</evidence>